<comment type="similarity">
    <text evidence="2 11">Belongs to the G-protein coupled receptor 1 family.</text>
</comment>
<evidence type="ECO:0000256" key="3">
    <source>
        <dbReference type="ARBA" id="ARBA00022475"/>
    </source>
</evidence>
<feature type="transmembrane region" description="Helical" evidence="11">
    <location>
        <begin position="264"/>
        <end position="285"/>
    </location>
</feature>
<keyword evidence="5 11" id="KW-0812">Transmembrane</keyword>
<dbReference type="PROSITE" id="PS50262">
    <property type="entry name" value="G_PROTEIN_RECEP_F1_2"/>
    <property type="match status" value="1"/>
</dbReference>
<keyword evidence="8 11" id="KW-0472">Membrane</keyword>
<feature type="transmembrane region" description="Helical" evidence="11">
    <location>
        <begin position="216"/>
        <end position="239"/>
    </location>
</feature>
<evidence type="ECO:0000256" key="6">
    <source>
        <dbReference type="ARBA" id="ARBA00022989"/>
    </source>
</evidence>
<dbReference type="FunFam" id="1.20.1070.10:FF:000300">
    <property type="entry name" value="Vomeronasal type-1 receptor"/>
    <property type="match status" value="1"/>
</dbReference>
<accession>A0A8J7P4W4</accession>
<dbReference type="PANTHER" id="PTHR24062">
    <property type="entry name" value="VOMERONASAL TYPE-1 RECEPTOR"/>
    <property type="match status" value="1"/>
</dbReference>
<dbReference type="GO" id="GO:0005886">
    <property type="term" value="C:plasma membrane"/>
    <property type="evidence" value="ECO:0007669"/>
    <property type="project" value="UniProtKB-SubCell"/>
</dbReference>
<dbReference type="AlphaFoldDB" id="A0A8J7P4W4"/>
<dbReference type="Pfam" id="PF03402">
    <property type="entry name" value="V1R"/>
    <property type="match status" value="1"/>
</dbReference>
<evidence type="ECO:0000256" key="11">
    <source>
        <dbReference type="RuleBase" id="RU364061"/>
    </source>
</evidence>
<evidence type="ECO:0000256" key="8">
    <source>
        <dbReference type="ARBA" id="ARBA00023136"/>
    </source>
</evidence>
<dbReference type="InterPro" id="IPR017452">
    <property type="entry name" value="GPCR_Rhodpsn_7TM"/>
</dbReference>
<evidence type="ECO:0000259" key="12">
    <source>
        <dbReference type="PROSITE" id="PS50262"/>
    </source>
</evidence>
<evidence type="ECO:0000256" key="4">
    <source>
        <dbReference type="ARBA" id="ARBA00022507"/>
    </source>
</evidence>
<organism evidence="13 14">
    <name type="scientific">Atractosteus spatula</name>
    <name type="common">Alligator gar</name>
    <name type="synonym">Lepisosteus spatula</name>
    <dbReference type="NCBI Taxonomy" id="7917"/>
    <lineage>
        <taxon>Eukaryota</taxon>
        <taxon>Metazoa</taxon>
        <taxon>Chordata</taxon>
        <taxon>Craniata</taxon>
        <taxon>Vertebrata</taxon>
        <taxon>Euteleostomi</taxon>
        <taxon>Actinopterygii</taxon>
        <taxon>Neopterygii</taxon>
        <taxon>Holostei</taxon>
        <taxon>Semionotiformes</taxon>
        <taxon>Lepisosteidae</taxon>
        <taxon>Atractosteus</taxon>
    </lineage>
</organism>
<comment type="subcellular location">
    <subcellularLocation>
        <location evidence="1 11">Cell membrane</location>
        <topology evidence="1 11">Multi-pass membrane protein</topology>
    </subcellularLocation>
</comment>
<evidence type="ECO:0000313" key="13">
    <source>
        <dbReference type="EMBL" id="MBN3323086.1"/>
    </source>
</evidence>
<keyword evidence="4 11" id="KW-0589">Pheromone response</keyword>
<keyword evidence="3 11" id="KW-1003">Cell membrane</keyword>
<feature type="non-terminal residue" evidence="13">
    <location>
        <position position="350"/>
    </location>
</feature>
<evidence type="ECO:0000256" key="2">
    <source>
        <dbReference type="ARBA" id="ARBA00010663"/>
    </source>
</evidence>
<dbReference type="GO" id="GO:0019236">
    <property type="term" value="P:response to pheromone"/>
    <property type="evidence" value="ECO:0007669"/>
    <property type="project" value="UniProtKB-KW"/>
</dbReference>
<dbReference type="GO" id="GO:0016503">
    <property type="term" value="F:pheromone receptor activity"/>
    <property type="evidence" value="ECO:0007669"/>
    <property type="project" value="InterPro"/>
</dbReference>
<gene>
    <name evidence="13" type="primary">Vn1r1_3</name>
    <name evidence="13" type="ORF">GTO95_0001438</name>
</gene>
<feature type="transmembrane region" description="Helical" evidence="11">
    <location>
        <begin position="39"/>
        <end position="60"/>
    </location>
</feature>
<proteinExistence type="inferred from homology"/>
<feature type="domain" description="G-protein coupled receptors family 1 profile" evidence="12">
    <location>
        <begin position="52"/>
        <end position="315"/>
    </location>
</feature>
<keyword evidence="14" id="KW-1185">Reference proteome</keyword>
<evidence type="ECO:0000256" key="10">
    <source>
        <dbReference type="ARBA" id="ARBA00023224"/>
    </source>
</evidence>
<evidence type="ECO:0000256" key="5">
    <source>
        <dbReference type="ARBA" id="ARBA00022692"/>
    </source>
</evidence>
<dbReference type="SUPFAM" id="SSF81321">
    <property type="entry name" value="Family A G protein-coupled receptor-like"/>
    <property type="match status" value="1"/>
</dbReference>
<evidence type="ECO:0000256" key="7">
    <source>
        <dbReference type="ARBA" id="ARBA00023040"/>
    </source>
</evidence>
<evidence type="ECO:0000313" key="14">
    <source>
        <dbReference type="Proteomes" id="UP000736164"/>
    </source>
</evidence>
<comment type="caution">
    <text evidence="13">The sequence shown here is derived from an EMBL/GenBank/DDBJ whole genome shotgun (WGS) entry which is preliminary data.</text>
</comment>
<feature type="non-terminal residue" evidence="13">
    <location>
        <position position="1"/>
    </location>
</feature>
<dbReference type="Gene3D" id="1.20.1070.10">
    <property type="entry name" value="Rhodopsin 7-helix transmembrane proteins"/>
    <property type="match status" value="1"/>
</dbReference>
<keyword evidence="9 11" id="KW-0675">Receptor</keyword>
<keyword evidence="6 11" id="KW-1133">Transmembrane helix</keyword>
<keyword evidence="10 11" id="KW-0807">Transducer</keyword>
<protein>
    <recommendedName>
        <fullName evidence="11">Vomeronasal type-1 receptor</fullName>
    </recommendedName>
</protein>
<evidence type="ECO:0000256" key="1">
    <source>
        <dbReference type="ARBA" id="ARBA00004651"/>
    </source>
</evidence>
<evidence type="ECO:0000256" key="9">
    <source>
        <dbReference type="ARBA" id="ARBA00023170"/>
    </source>
</evidence>
<name>A0A8J7P4W4_ATRSP</name>
<feature type="transmembrane region" description="Helical" evidence="11">
    <location>
        <begin position="161"/>
        <end position="180"/>
    </location>
</feature>
<reference evidence="13" key="1">
    <citation type="journal article" date="2021" name="Cell">
        <title>Tracing the genetic footprints of vertebrate landing in non-teleost ray-finned fishes.</title>
        <authorList>
            <person name="Bi X."/>
            <person name="Wang K."/>
            <person name="Yang L."/>
            <person name="Pan H."/>
            <person name="Jiang H."/>
            <person name="Wei Q."/>
            <person name="Fang M."/>
            <person name="Yu H."/>
            <person name="Zhu C."/>
            <person name="Cai Y."/>
            <person name="He Y."/>
            <person name="Gan X."/>
            <person name="Zeng H."/>
            <person name="Yu D."/>
            <person name="Zhu Y."/>
            <person name="Jiang H."/>
            <person name="Qiu Q."/>
            <person name="Yang H."/>
            <person name="Zhang Y.E."/>
            <person name="Wang W."/>
            <person name="Zhu M."/>
            <person name="He S."/>
            <person name="Zhang G."/>
        </authorList>
    </citation>
    <scope>NUCLEOTIDE SEQUENCE</scope>
    <source>
        <strain evidence="13">Allg_001</strain>
    </source>
</reference>
<dbReference type="InterPro" id="IPR004072">
    <property type="entry name" value="Vmron_rcpt_1"/>
</dbReference>
<dbReference type="EMBL" id="JAAWVO010062913">
    <property type="protein sequence ID" value="MBN3323086.1"/>
    <property type="molecule type" value="Genomic_DNA"/>
</dbReference>
<sequence length="350" mass="38426">PIWLTSAFTLFMLHIYSDLHWELQDLFPQTMEVRLMLKAVGFICLDAVGIPGNLGLLLFFCRLRISQGGLPPSDLVLGNLVFVNLVVVLCRGIPQALTALGVRSLLGDPGCKAVIFAYRMGRAMSICVTSLLSCYQCVVVAPPGSCGWTRLKSWLPRRIPHILLLFFGLNGAVCPASLLYSSAATNSSLSEYTLNLEFCVVAFPNFEAYMGNGVMYIVRDFVFVGMMASAGGYIVVILYRHRKQTRGLQGADRIQRKTVEASKAVLTLIAMYVILFGLDNVVWIYTLCVSRVHPIVSDTRVFFASCYSALSPVFIITTNKKIAASLSCCKGKDQKLLIAESTVSHLSPGQ</sequence>
<keyword evidence="7 11" id="KW-0297">G-protein coupled receptor</keyword>
<comment type="caution">
    <text evidence="11">Lacks conserved residue(s) required for the propagation of feature annotation.</text>
</comment>
<dbReference type="Proteomes" id="UP000736164">
    <property type="component" value="Unassembled WGS sequence"/>
</dbReference>